<evidence type="ECO:0000256" key="6">
    <source>
        <dbReference type="SAM" id="MobiDB-lite"/>
    </source>
</evidence>
<dbReference type="PANTHER" id="PTHR11062:SF219">
    <property type="entry name" value="XYLOGLUCAN GALACTOSYLTRANSFERASE XLT2-LIKE"/>
    <property type="match status" value="1"/>
</dbReference>
<dbReference type="AlphaFoldDB" id="A0AAV6IMQ5"/>
<evidence type="ECO:0000256" key="2">
    <source>
        <dbReference type="ARBA" id="ARBA00010271"/>
    </source>
</evidence>
<evidence type="ECO:0000313" key="9">
    <source>
        <dbReference type="Proteomes" id="UP000823749"/>
    </source>
</evidence>
<evidence type="ECO:0000256" key="1">
    <source>
        <dbReference type="ARBA" id="ARBA00004323"/>
    </source>
</evidence>
<organism evidence="8 9">
    <name type="scientific">Rhododendron griersonianum</name>
    <dbReference type="NCBI Taxonomy" id="479676"/>
    <lineage>
        <taxon>Eukaryota</taxon>
        <taxon>Viridiplantae</taxon>
        <taxon>Streptophyta</taxon>
        <taxon>Embryophyta</taxon>
        <taxon>Tracheophyta</taxon>
        <taxon>Spermatophyta</taxon>
        <taxon>Magnoliopsida</taxon>
        <taxon>eudicotyledons</taxon>
        <taxon>Gunneridae</taxon>
        <taxon>Pentapetalae</taxon>
        <taxon>asterids</taxon>
        <taxon>Ericales</taxon>
        <taxon>Ericaceae</taxon>
        <taxon>Ericoideae</taxon>
        <taxon>Rhodoreae</taxon>
        <taxon>Rhododendron</taxon>
    </lineage>
</organism>
<sequence>MSLPVSDHRSTELEGPKEQPKSPNLKSTVKSFLSQLTPLHRAFLLVVILSQVILVLYVTRNPKLSPSSESPAQPSPEFQAVDKCDSRRIYVYDLPPMFNYELKNNVCNQTNYCDRYSNDDFGPAAKELAGIVPESILPAWYWTDVYSGDVLYHGRMLNYKCRTLEPESATAFYIPFYAGLAVEVEHHWRLEMFIKSVQEDKWWKRSNGSDHFIMLARTTWDFRRSRGDDGWGSSFLSVPEILEHVVHLSVERNMWDDLEVAVPYPTVFHPRSESDIVEWQSFVRSRQRNHLFTFLGGPREFIENGLRGVLQKQCLDEPIACRQVDCYGNNCGVDGTKAIMVAFLDSDFCLQEGDTFSKHAVVKCMLAGSIPVFFSPETAYWQYELFMPVDPESYSVFIHHDDVSNGSTDIKRVLGGYGREEVERMREKVIEYMPRFLYAKSSQGLEETRDAFDIAIEGVLSKYKAHMERGRIGNWNEI</sequence>
<dbReference type="EMBL" id="JACTNZ010000010">
    <property type="protein sequence ID" value="KAG5528808.1"/>
    <property type="molecule type" value="Genomic_DNA"/>
</dbReference>
<evidence type="ECO:0000256" key="5">
    <source>
        <dbReference type="ARBA" id="ARBA00023034"/>
    </source>
</evidence>
<comment type="subcellular location">
    <subcellularLocation>
        <location evidence="1">Golgi apparatus membrane</location>
        <topology evidence="1">Single-pass type II membrane protein</topology>
    </subcellularLocation>
</comment>
<gene>
    <name evidence="8" type="ORF">RHGRI_029462</name>
</gene>
<dbReference type="PANTHER" id="PTHR11062">
    <property type="entry name" value="EXOSTOSIN HEPARAN SULFATE GLYCOSYLTRANSFERASE -RELATED"/>
    <property type="match status" value="1"/>
</dbReference>
<feature type="region of interest" description="Disordered" evidence="6">
    <location>
        <begin position="1"/>
        <end position="25"/>
    </location>
</feature>
<comment type="similarity">
    <text evidence="2">Belongs to the glycosyltransferase 47 family.</text>
</comment>
<dbReference type="InterPro" id="IPR040911">
    <property type="entry name" value="Exostosin_GT47"/>
</dbReference>
<keyword evidence="4" id="KW-0812">Transmembrane</keyword>
<evidence type="ECO:0000313" key="8">
    <source>
        <dbReference type="EMBL" id="KAG5528808.1"/>
    </source>
</evidence>
<reference evidence="8" key="1">
    <citation type="submission" date="2020-08" db="EMBL/GenBank/DDBJ databases">
        <title>Plant Genome Project.</title>
        <authorList>
            <person name="Zhang R.-G."/>
        </authorList>
    </citation>
    <scope>NUCLEOTIDE SEQUENCE</scope>
    <source>
        <strain evidence="8">WSP0</strain>
        <tissue evidence="8">Leaf</tissue>
    </source>
</reference>
<dbReference type="GO" id="GO:0009969">
    <property type="term" value="P:xyloglucan biosynthetic process"/>
    <property type="evidence" value="ECO:0007669"/>
    <property type="project" value="TreeGrafter"/>
</dbReference>
<dbReference type="GO" id="GO:0008378">
    <property type="term" value="F:galactosyltransferase activity"/>
    <property type="evidence" value="ECO:0007669"/>
    <property type="project" value="TreeGrafter"/>
</dbReference>
<evidence type="ECO:0000259" key="7">
    <source>
        <dbReference type="Pfam" id="PF03016"/>
    </source>
</evidence>
<dbReference type="Proteomes" id="UP000823749">
    <property type="component" value="Chromosome 10"/>
</dbReference>
<feature type="compositionally biased region" description="Basic and acidic residues" evidence="6">
    <location>
        <begin position="1"/>
        <end position="20"/>
    </location>
</feature>
<keyword evidence="3" id="KW-0328">Glycosyltransferase</keyword>
<dbReference type="GO" id="GO:0000139">
    <property type="term" value="C:Golgi membrane"/>
    <property type="evidence" value="ECO:0007669"/>
    <property type="project" value="UniProtKB-SubCell"/>
</dbReference>
<keyword evidence="3" id="KW-0808">Transferase</keyword>
<dbReference type="Pfam" id="PF03016">
    <property type="entry name" value="Exostosin_GT47"/>
    <property type="match status" value="1"/>
</dbReference>
<comment type="caution">
    <text evidence="8">The sequence shown here is derived from an EMBL/GenBank/DDBJ whole genome shotgun (WGS) entry which is preliminary data.</text>
</comment>
<keyword evidence="4" id="KW-0735">Signal-anchor</keyword>
<proteinExistence type="inferred from homology"/>
<dbReference type="InterPro" id="IPR004263">
    <property type="entry name" value="Exostosin"/>
</dbReference>
<accession>A0AAV6IMQ5</accession>
<evidence type="ECO:0000256" key="3">
    <source>
        <dbReference type="ARBA" id="ARBA00022676"/>
    </source>
</evidence>
<feature type="domain" description="Exostosin GT47" evidence="7">
    <location>
        <begin position="84"/>
        <end position="405"/>
    </location>
</feature>
<keyword evidence="5" id="KW-0333">Golgi apparatus</keyword>
<protein>
    <recommendedName>
        <fullName evidence="7">Exostosin GT47 domain-containing protein</fullName>
    </recommendedName>
</protein>
<keyword evidence="9" id="KW-1185">Reference proteome</keyword>
<name>A0AAV6IMQ5_9ERIC</name>
<evidence type="ECO:0000256" key="4">
    <source>
        <dbReference type="ARBA" id="ARBA00022968"/>
    </source>
</evidence>